<evidence type="ECO:0000313" key="3">
    <source>
        <dbReference type="EMBL" id="SHL79280.1"/>
    </source>
</evidence>
<evidence type="ECO:0000313" key="4">
    <source>
        <dbReference type="Proteomes" id="UP000184121"/>
    </source>
</evidence>
<sequence>MKNINSFLLGFIFIPLLSCSDSSNDPIAEEPVVVTPIGSKPATEGIRIAWDYTTLTQISDKNSSDYNGYARLIQLDSKKMICTYEAGGAILVKTSNDLGTTWSAPIKVISGTASVNMTTPDILQLKDGSILICYNPRPIANNSGANFSINTIKSIDGGLTWTDNKIVYEAAAEFENGCWEPSALQLPSGEVQLFFSNENVYRSSNEQNISLLRSADNGSTWSTTPEIVSFRSGKRDGMPSPILLKNQNEIVFSIEDNGTNNQFKPYIIRNTLSENWKQTVDASSNNRNYALAEEINVAAYAGAPYLAQLSTGEVLMSYQGTENRATNDINNAEMKVVIGTNQARNFDRKSVPFLISAEKSALWNSIAVLDDDTVIALTTTNQFGNSSQVWMIKGRVLPEINAANATAVIDGQSNEVEWKKTSPVFIGQNGPTQLEANFSYDASFLYVFAKVKDSEVVNANSIGESDGFNLYLDPKNQNLVAPGNSIFKLEFGQTAAFSIYEGENSQWKKSDKIQGIVSTTVKTATGYQIEAKIPWSLLGGIPSKQTRMGCNVELRTKGGTSYLESISSNIAEKPYSWSSLKLNN</sequence>
<protein>
    <submittedName>
        <fullName evidence="3">Carbohydrate family 9 binding domain-like</fullName>
    </submittedName>
</protein>
<dbReference type="GO" id="GO:0030246">
    <property type="term" value="F:carbohydrate binding"/>
    <property type="evidence" value="ECO:0007669"/>
    <property type="project" value="InterPro"/>
</dbReference>
<dbReference type="AlphaFoldDB" id="A0A1M7DIJ3"/>
<dbReference type="Gene3D" id="2.60.40.1190">
    <property type="match status" value="1"/>
</dbReference>
<dbReference type="GO" id="GO:0004553">
    <property type="term" value="F:hydrolase activity, hydrolyzing O-glycosyl compounds"/>
    <property type="evidence" value="ECO:0007669"/>
    <property type="project" value="InterPro"/>
</dbReference>
<dbReference type="CDD" id="cd15482">
    <property type="entry name" value="Sialidase_non-viral"/>
    <property type="match status" value="1"/>
</dbReference>
<proteinExistence type="predicted"/>
<dbReference type="OrthoDB" id="7294637at2"/>
<dbReference type="RefSeq" id="WP_072971006.1">
    <property type="nucleotide sequence ID" value="NZ_FRBY01000002.1"/>
</dbReference>
<feature type="domain" description="Sialidase" evidence="2">
    <location>
        <begin position="90"/>
        <end position="230"/>
    </location>
</feature>
<dbReference type="PANTHER" id="PTHR38792:SF3">
    <property type="entry name" value="BNR_ASP-BOX REPEAT DOMAIN PROTEIN (AFU_ORTHOLOGUE AFUA_7G06430)-RELATED"/>
    <property type="match status" value="1"/>
</dbReference>
<reference evidence="4" key="1">
    <citation type="submission" date="2016-11" db="EMBL/GenBank/DDBJ databases">
        <authorList>
            <person name="Varghese N."/>
            <person name="Submissions S."/>
        </authorList>
    </citation>
    <scope>NUCLEOTIDE SEQUENCE [LARGE SCALE GENOMIC DNA]</scope>
    <source>
        <strain evidence="4">DSM 1811</strain>
    </source>
</reference>
<dbReference type="Pfam" id="PF13088">
    <property type="entry name" value="BNR_2"/>
    <property type="match status" value="1"/>
</dbReference>
<name>A0A1M7DIJ3_9FLAO</name>
<dbReference type="STRING" id="29534.SAMN05444366_1572"/>
<gene>
    <name evidence="3" type="ORF">SAMN05444366_1572</name>
</gene>
<dbReference type="InterPro" id="IPR011040">
    <property type="entry name" value="Sialidase"/>
</dbReference>
<dbReference type="SUPFAM" id="SSF50939">
    <property type="entry name" value="Sialidases"/>
    <property type="match status" value="1"/>
</dbReference>
<dbReference type="Gene3D" id="2.120.10.10">
    <property type="match status" value="1"/>
</dbReference>
<evidence type="ECO:0000259" key="1">
    <source>
        <dbReference type="Pfam" id="PF06452"/>
    </source>
</evidence>
<dbReference type="Proteomes" id="UP000184121">
    <property type="component" value="Unassembled WGS sequence"/>
</dbReference>
<keyword evidence="4" id="KW-1185">Reference proteome</keyword>
<evidence type="ECO:0000259" key="2">
    <source>
        <dbReference type="Pfam" id="PF13088"/>
    </source>
</evidence>
<feature type="domain" description="Carbohydrate-binding" evidence="1">
    <location>
        <begin position="410"/>
        <end position="577"/>
    </location>
</feature>
<dbReference type="EMBL" id="FRBY01000002">
    <property type="protein sequence ID" value="SHL79280.1"/>
    <property type="molecule type" value="Genomic_DNA"/>
</dbReference>
<dbReference type="PANTHER" id="PTHR38792">
    <property type="entry name" value="BNR/ASP-BOX REPEAT DOMAIN PROTEIN (AFU_ORTHOLOGUE AFUA_7G06430)-RELATED"/>
    <property type="match status" value="1"/>
</dbReference>
<dbReference type="GO" id="GO:0016052">
    <property type="term" value="P:carbohydrate catabolic process"/>
    <property type="evidence" value="ECO:0007669"/>
    <property type="project" value="InterPro"/>
</dbReference>
<dbReference type="InterPro" id="IPR036278">
    <property type="entry name" value="Sialidase_sf"/>
</dbReference>
<dbReference type="Pfam" id="PF06452">
    <property type="entry name" value="CBM9_1"/>
    <property type="match status" value="1"/>
</dbReference>
<accession>A0A1M7DIJ3</accession>
<dbReference type="InterPro" id="IPR010502">
    <property type="entry name" value="Carb-bd_dom_fam9"/>
</dbReference>
<dbReference type="SUPFAM" id="SSF49344">
    <property type="entry name" value="CBD9-like"/>
    <property type="match status" value="1"/>
</dbReference>
<organism evidence="3 4">
    <name type="scientific">Flavobacterium saccharophilum</name>
    <dbReference type="NCBI Taxonomy" id="29534"/>
    <lineage>
        <taxon>Bacteria</taxon>
        <taxon>Pseudomonadati</taxon>
        <taxon>Bacteroidota</taxon>
        <taxon>Flavobacteriia</taxon>
        <taxon>Flavobacteriales</taxon>
        <taxon>Flavobacteriaceae</taxon>
        <taxon>Flavobacterium</taxon>
    </lineage>
</organism>